<evidence type="ECO:0000313" key="1">
    <source>
        <dbReference type="EMBL" id="MED1201918.1"/>
    </source>
</evidence>
<dbReference type="EMBL" id="JARMAB010000004">
    <property type="protein sequence ID" value="MED1201918.1"/>
    <property type="molecule type" value="Genomic_DNA"/>
</dbReference>
<protein>
    <submittedName>
        <fullName evidence="1">Uncharacterized protein</fullName>
    </submittedName>
</protein>
<comment type="caution">
    <text evidence="1">The sequence shown here is derived from an EMBL/GenBank/DDBJ whole genome shotgun (WGS) entry which is preliminary data.</text>
</comment>
<keyword evidence="2" id="KW-1185">Reference proteome</keyword>
<dbReference type="RefSeq" id="WP_066264449.1">
    <property type="nucleotide sequence ID" value="NZ_JARMAB010000004.1"/>
</dbReference>
<name>A0ABU6MBX3_9BACI</name>
<reference evidence="1 2" key="1">
    <citation type="submission" date="2023-03" db="EMBL/GenBank/DDBJ databases">
        <title>Bacillus Genome Sequencing.</title>
        <authorList>
            <person name="Dunlap C."/>
        </authorList>
    </citation>
    <scope>NUCLEOTIDE SEQUENCE [LARGE SCALE GENOMIC DNA]</scope>
    <source>
        <strain evidence="1 2">B-23453</strain>
    </source>
</reference>
<sequence>MIHEEEHIIFIIELGRLIEDYHNCKDEKTKDIIYKDIMLLSDVINPKYDYISDKNKFDTFKMHHV</sequence>
<evidence type="ECO:0000313" key="2">
    <source>
        <dbReference type="Proteomes" id="UP001341444"/>
    </source>
</evidence>
<gene>
    <name evidence="1" type="ORF">P4T90_02305</name>
</gene>
<accession>A0ABU6MBX3</accession>
<organism evidence="1 2">
    <name type="scientific">Heyndrickxia acidicola</name>
    <dbReference type="NCBI Taxonomy" id="209389"/>
    <lineage>
        <taxon>Bacteria</taxon>
        <taxon>Bacillati</taxon>
        <taxon>Bacillota</taxon>
        <taxon>Bacilli</taxon>
        <taxon>Bacillales</taxon>
        <taxon>Bacillaceae</taxon>
        <taxon>Heyndrickxia</taxon>
    </lineage>
</organism>
<dbReference type="Proteomes" id="UP001341444">
    <property type="component" value="Unassembled WGS sequence"/>
</dbReference>
<proteinExistence type="predicted"/>